<sequence length="219" mass="25201">MTVVSLDSVTSGKLRGARLAFKSFEEYVAPGMMAEARERAMLLIRHNETLRNNNVFREALYYEGVFLPDLVELYLYDELRKLIFNIELVRSIFEAEKPDVVMVSDNESPGGRAARAVARQTGIAFSRFSSPLLHFKHLFEKRLKVHLRKLYEGKEFSGAGKLPKRAPQKVEVKGKNKILMLSDELRHTPQVIPWAKELMQDNKNELLIIDINPWPLKYG</sequence>
<dbReference type="AlphaFoldDB" id="X1TNA2"/>
<dbReference type="EMBL" id="BARW01014916">
    <property type="protein sequence ID" value="GAI81494.1"/>
    <property type="molecule type" value="Genomic_DNA"/>
</dbReference>
<protein>
    <submittedName>
        <fullName evidence="1">Uncharacterized protein</fullName>
    </submittedName>
</protein>
<organism evidence="1">
    <name type="scientific">marine sediment metagenome</name>
    <dbReference type="NCBI Taxonomy" id="412755"/>
    <lineage>
        <taxon>unclassified sequences</taxon>
        <taxon>metagenomes</taxon>
        <taxon>ecological metagenomes</taxon>
    </lineage>
</organism>
<proteinExistence type="predicted"/>
<comment type="caution">
    <text evidence="1">The sequence shown here is derived from an EMBL/GenBank/DDBJ whole genome shotgun (WGS) entry which is preliminary data.</text>
</comment>
<gene>
    <name evidence="1" type="ORF">S12H4_26309</name>
</gene>
<reference evidence="1" key="1">
    <citation type="journal article" date="2014" name="Front. Microbiol.">
        <title>High frequency of phylogenetically diverse reductive dehalogenase-homologous genes in deep subseafloor sedimentary metagenomes.</title>
        <authorList>
            <person name="Kawai M."/>
            <person name="Futagami T."/>
            <person name="Toyoda A."/>
            <person name="Takaki Y."/>
            <person name="Nishi S."/>
            <person name="Hori S."/>
            <person name="Arai W."/>
            <person name="Tsubouchi T."/>
            <person name="Morono Y."/>
            <person name="Uchiyama I."/>
            <person name="Ito T."/>
            <person name="Fujiyama A."/>
            <person name="Inagaki F."/>
            <person name="Takami H."/>
        </authorList>
    </citation>
    <scope>NUCLEOTIDE SEQUENCE</scope>
    <source>
        <strain evidence="1">Expedition CK06-06</strain>
    </source>
</reference>
<accession>X1TNA2</accession>
<name>X1TNA2_9ZZZZ</name>
<evidence type="ECO:0000313" key="1">
    <source>
        <dbReference type="EMBL" id="GAI81494.1"/>
    </source>
</evidence>
<feature type="non-terminal residue" evidence="1">
    <location>
        <position position="219"/>
    </location>
</feature>